<sequence>MTQTWSLRGRLVRRVVMGACLAWLAGVGLAVLVVGHEMSELMDDTLGNSARLSLSLYKEAGHLGALTLGDGAVRIIDGDTTVTDAPWAPVATDGGQDLPGWRVLRLSDPDSDIVVEVGQSSEWRQDELAESLGGLVALMLPVLLATVIAARGAVTSALRPATRLAAMLRERSAQDLSPISPPDLPAELVPIPKALNGYLNDIHARIEAERQFATNAAHELRTPIAAASGQAQLIAAGLARPETAGRLAEALGRMGHLVERLLQLSRAELASMGAGPCDLVRVARMVVAESDLKVHFDDAEFTDAIVPVDPDALSLILRNLLQNAATHGAGDLRVVLSPGPAVTVSNAVRPGATFRHATFDKSSSSPGAGLGLVIVAKVAEAQGIGVDFAMDDRRATVRVNFPDRRTTIRDRTDPSIGASAAL</sequence>
<proteinExistence type="predicted"/>
<evidence type="ECO:0000313" key="14">
    <source>
        <dbReference type="EMBL" id="MCQ0972009.1"/>
    </source>
</evidence>
<keyword evidence="8" id="KW-0418">Kinase</keyword>
<accession>A0ABT1MV57</accession>
<dbReference type="SUPFAM" id="SSF55874">
    <property type="entry name" value="ATPase domain of HSP90 chaperone/DNA topoisomerase II/histidine kinase"/>
    <property type="match status" value="1"/>
</dbReference>
<organism evidence="14 15">
    <name type="scientific">Paracoccus albicereus</name>
    <dbReference type="NCBI Taxonomy" id="2922394"/>
    <lineage>
        <taxon>Bacteria</taxon>
        <taxon>Pseudomonadati</taxon>
        <taxon>Pseudomonadota</taxon>
        <taxon>Alphaproteobacteria</taxon>
        <taxon>Rhodobacterales</taxon>
        <taxon>Paracoccaceae</taxon>
        <taxon>Paracoccus</taxon>
    </lineage>
</organism>
<dbReference type="RefSeq" id="WP_255331016.1">
    <property type="nucleotide sequence ID" value="NZ_JAKZEU010000007.1"/>
</dbReference>
<evidence type="ECO:0000256" key="12">
    <source>
        <dbReference type="SAM" id="Phobius"/>
    </source>
</evidence>
<dbReference type="InterPro" id="IPR036097">
    <property type="entry name" value="HisK_dim/P_sf"/>
</dbReference>
<dbReference type="Proteomes" id="UP001203945">
    <property type="component" value="Unassembled WGS sequence"/>
</dbReference>
<dbReference type="InterPro" id="IPR050428">
    <property type="entry name" value="TCS_sensor_his_kinase"/>
</dbReference>
<dbReference type="EC" id="2.7.13.3" evidence="3"/>
<keyword evidence="9" id="KW-0067">ATP-binding</keyword>
<evidence type="ECO:0000313" key="15">
    <source>
        <dbReference type="Proteomes" id="UP001203945"/>
    </source>
</evidence>
<comment type="caution">
    <text evidence="14">The sequence shown here is derived from an EMBL/GenBank/DDBJ whole genome shotgun (WGS) entry which is preliminary data.</text>
</comment>
<dbReference type="InterPro" id="IPR036890">
    <property type="entry name" value="HATPase_C_sf"/>
</dbReference>
<keyword evidence="5" id="KW-0808">Transferase</keyword>
<evidence type="ECO:0000256" key="3">
    <source>
        <dbReference type="ARBA" id="ARBA00012438"/>
    </source>
</evidence>
<dbReference type="PROSITE" id="PS50109">
    <property type="entry name" value="HIS_KIN"/>
    <property type="match status" value="1"/>
</dbReference>
<evidence type="ECO:0000256" key="6">
    <source>
        <dbReference type="ARBA" id="ARBA00022692"/>
    </source>
</evidence>
<dbReference type="Gene3D" id="3.30.565.10">
    <property type="entry name" value="Histidine kinase-like ATPase, C-terminal domain"/>
    <property type="match status" value="1"/>
</dbReference>
<evidence type="ECO:0000256" key="11">
    <source>
        <dbReference type="ARBA" id="ARBA00023012"/>
    </source>
</evidence>
<dbReference type="PANTHER" id="PTHR45436">
    <property type="entry name" value="SENSOR HISTIDINE KINASE YKOH"/>
    <property type="match status" value="1"/>
</dbReference>
<dbReference type="SMART" id="SM00387">
    <property type="entry name" value="HATPase_c"/>
    <property type="match status" value="1"/>
</dbReference>
<evidence type="ECO:0000256" key="4">
    <source>
        <dbReference type="ARBA" id="ARBA00022553"/>
    </source>
</evidence>
<keyword evidence="4" id="KW-0597">Phosphoprotein</keyword>
<dbReference type="InterPro" id="IPR003594">
    <property type="entry name" value="HATPase_dom"/>
</dbReference>
<feature type="domain" description="Histidine kinase" evidence="13">
    <location>
        <begin position="215"/>
        <end position="405"/>
    </location>
</feature>
<reference evidence="14 15" key="1">
    <citation type="submission" date="2022-03" db="EMBL/GenBank/DDBJ databases">
        <authorList>
            <person name="He Y."/>
        </authorList>
    </citation>
    <scope>NUCLEOTIDE SEQUENCE [LARGE SCALE GENOMIC DNA]</scope>
    <source>
        <strain evidence="14 15">TK19116</strain>
    </source>
</reference>
<evidence type="ECO:0000256" key="2">
    <source>
        <dbReference type="ARBA" id="ARBA00004141"/>
    </source>
</evidence>
<comment type="catalytic activity">
    <reaction evidence="1">
        <text>ATP + protein L-histidine = ADP + protein N-phospho-L-histidine.</text>
        <dbReference type="EC" id="2.7.13.3"/>
    </reaction>
</comment>
<evidence type="ECO:0000256" key="10">
    <source>
        <dbReference type="ARBA" id="ARBA00022989"/>
    </source>
</evidence>
<keyword evidence="12" id="KW-0472">Membrane</keyword>
<dbReference type="InterPro" id="IPR005467">
    <property type="entry name" value="His_kinase_dom"/>
</dbReference>
<name>A0ABT1MV57_9RHOB</name>
<keyword evidence="11" id="KW-0902">Two-component regulatory system</keyword>
<evidence type="ECO:0000256" key="7">
    <source>
        <dbReference type="ARBA" id="ARBA00022741"/>
    </source>
</evidence>
<dbReference type="PANTHER" id="PTHR45436:SF14">
    <property type="entry name" value="SENSOR PROTEIN QSEC"/>
    <property type="match status" value="1"/>
</dbReference>
<dbReference type="SUPFAM" id="SSF47384">
    <property type="entry name" value="Homodimeric domain of signal transducing histidine kinase"/>
    <property type="match status" value="1"/>
</dbReference>
<evidence type="ECO:0000256" key="9">
    <source>
        <dbReference type="ARBA" id="ARBA00022840"/>
    </source>
</evidence>
<evidence type="ECO:0000256" key="5">
    <source>
        <dbReference type="ARBA" id="ARBA00022679"/>
    </source>
</evidence>
<keyword evidence="6 12" id="KW-0812">Transmembrane</keyword>
<keyword evidence="7" id="KW-0547">Nucleotide-binding</keyword>
<dbReference type="Pfam" id="PF00512">
    <property type="entry name" value="HisKA"/>
    <property type="match status" value="1"/>
</dbReference>
<dbReference type="SMART" id="SM00388">
    <property type="entry name" value="HisKA"/>
    <property type="match status" value="1"/>
</dbReference>
<dbReference type="Gene3D" id="1.10.287.130">
    <property type="match status" value="1"/>
</dbReference>
<keyword evidence="10 12" id="KW-1133">Transmembrane helix</keyword>
<evidence type="ECO:0000256" key="8">
    <source>
        <dbReference type="ARBA" id="ARBA00022777"/>
    </source>
</evidence>
<comment type="subcellular location">
    <subcellularLocation>
        <location evidence="2">Membrane</location>
        <topology evidence="2">Multi-pass membrane protein</topology>
    </subcellularLocation>
</comment>
<keyword evidence="15" id="KW-1185">Reference proteome</keyword>
<dbReference type="InterPro" id="IPR003661">
    <property type="entry name" value="HisK_dim/P_dom"/>
</dbReference>
<dbReference type="Pfam" id="PF02518">
    <property type="entry name" value="HATPase_c"/>
    <property type="match status" value="1"/>
</dbReference>
<gene>
    <name evidence="14" type="ORF">MLD63_16420</name>
</gene>
<dbReference type="EMBL" id="JAKZEU010000007">
    <property type="protein sequence ID" value="MCQ0972009.1"/>
    <property type="molecule type" value="Genomic_DNA"/>
</dbReference>
<evidence type="ECO:0000259" key="13">
    <source>
        <dbReference type="PROSITE" id="PS50109"/>
    </source>
</evidence>
<protein>
    <recommendedName>
        <fullName evidence="3">histidine kinase</fullName>
        <ecNumber evidence="3">2.7.13.3</ecNumber>
    </recommendedName>
</protein>
<feature type="transmembrane region" description="Helical" evidence="12">
    <location>
        <begin position="12"/>
        <end position="34"/>
    </location>
</feature>
<evidence type="ECO:0000256" key="1">
    <source>
        <dbReference type="ARBA" id="ARBA00000085"/>
    </source>
</evidence>
<dbReference type="CDD" id="cd00082">
    <property type="entry name" value="HisKA"/>
    <property type="match status" value="1"/>
</dbReference>